<name>A0A0G2Z828_9BACT</name>
<reference evidence="1 2" key="1">
    <citation type="submission" date="2015-04" db="EMBL/GenBank/DDBJ databases">
        <title>Complete Genome Sequence of Kosmotoga pacifica SLHLJ1.</title>
        <authorList>
            <person name="Jiang L.J."/>
            <person name="Shao Z.Z."/>
            <person name="Jebbar M."/>
        </authorList>
    </citation>
    <scope>NUCLEOTIDE SEQUENCE [LARGE SCALE GENOMIC DNA]</scope>
    <source>
        <strain evidence="1 2">SLHLJ1</strain>
    </source>
</reference>
<gene>
    <name evidence="1" type="ORF">IX53_08005</name>
</gene>
<evidence type="ECO:0000313" key="2">
    <source>
        <dbReference type="Proteomes" id="UP000035159"/>
    </source>
</evidence>
<dbReference type="KEGG" id="kpf:IX53_08005"/>
<evidence type="ECO:0000313" key="1">
    <source>
        <dbReference type="EMBL" id="AKI97765.1"/>
    </source>
</evidence>
<dbReference type="Proteomes" id="UP000035159">
    <property type="component" value="Chromosome"/>
</dbReference>
<proteinExistence type="predicted"/>
<organism evidence="1 2">
    <name type="scientific">Kosmotoga pacifica</name>
    <dbReference type="NCBI Taxonomy" id="1330330"/>
    <lineage>
        <taxon>Bacteria</taxon>
        <taxon>Thermotogati</taxon>
        <taxon>Thermotogota</taxon>
        <taxon>Thermotogae</taxon>
        <taxon>Kosmotogales</taxon>
        <taxon>Kosmotogaceae</taxon>
        <taxon>Kosmotoga</taxon>
    </lineage>
</organism>
<accession>A0A0G2Z828</accession>
<dbReference type="EMBL" id="CP011232">
    <property type="protein sequence ID" value="AKI97765.1"/>
    <property type="molecule type" value="Genomic_DNA"/>
</dbReference>
<dbReference type="AlphaFoldDB" id="A0A0G2Z828"/>
<dbReference type="PATRIC" id="fig|1330330.3.peg.1622"/>
<dbReference type="Gene3D" id="3.40.50.300">
    <property type="entry name" value="P-loop containing nucleotide triphosphate hydrolases"/>
    <property type="match status" value="1"/>
</dbReference>
<sequence>MNETTYPHISADCKAWKVSETALESFHKHLKKLSKLTRKDKMPIDWLKKIEGINKLGIEISLSKKDEELSIVNLFEALDDWAKRRPRIVLKSSLWKN</sequence>
<dbReference type="InterPro" id="IPR027417">
    <property type="entry name" value="P-loop_NTPase"/>
</dbReference>
<protein>
    <submittedName>
        <fullName evidence="1">Uncharacterized protein</fullName>
    </submittedName>
</protein>
<keyword evidence="2" id="KW-1185">Reference proteome</keyword>